<accession>A0A6A6DPE4</accession>
<dbReference type="AlphaFoldDB" id="A0A6A6DPE4"/>
<evidence type="ECO:0000313" key="2">
    <source>
        <dbReference type="Proteomes" id="UP000800200"/>
    </source>
</evidence>
<organism evidence="1 2">
    <name type="scientific">Zopfia rhizophila CBS 207.26</name>
    <dbReference type="NCBI Taxonomy" id="1314779"/>
    <lineage>
        <taxon>Eukaryota</taxon>
        <taxon>Fungi</taxon>
        <taxon>Dikarya</taxon>
        <taxon>Ascomycota</taxon>
        <taxon>Pezizomycotina</taxon>
        <taxon>Dothideomycetes</taxon>
        <taxon>Dothideomycetes incertae sedis</taxon>
        <taxon>Zopfiaceae</taxon>
        <taxon>Zopfia</taxon>
    </lineage>
</organism>
<gene>
    <name evidence="1" type="ORF">K469DRAFT_262089</name>
</gene>
<dbReference type="EMBL" id="ML994653">
    <property type="protein sequence ID" value="KAF2181351.1"/>
    <property type="molecule type" value="Genomic_DNA"/>
</dbReference>
<dbReference type="Proteomes" id="UP000800200">
    <property type="component" value="Unassembled WGS sequence"/>
</dbReference>
<proteinExistence type="predicted"/>
<reference evidence="1" key="1">
    <citation type="journal article" date="2020" name="Stud. Mycol.">
        <title>101 Dothideomycetes genomes: a test case for predicting lifestyles and emergence of pathogens.</title>
        <authorList>
            <person name="Haridas S."/>
            <person name="Albert R."/>
            <person name="Binder M."/>
            <person name="Bloem J."/>
            <person name="Labutti K."/>
            <person name="Salamov A."/>
            <person name="Andreopoulos B."/>
            <person name="Baker S."/>
            <person name="Barry K."/>
            <person name="Bills G."/>
            <person name="Bluhm B."/>
            <person name="Cannon C."/>
            <person name="Castanera R."/>
            <person name="Culley D."/>
            <person name="Daum C."/>
            <person name="Ezra D."/>
            <person name="Gonzalez J."/>
            <person name="Henrissat B."/>
            <person name="Kuo A."/>
            <person name="Liang C."/>
            <person name="Lipzen A."/>
            <person name="Lutzoni F."/>
            <person name="Magnuson J."/>
            <person name="Mondo S."/>
            <person name="Nolan M."/>
            <person name="Ohm R."/>
            <person name="Pangilinan J."/>
            <person name="Park H.-J."/>
            <person name="Ramirez L."/>
            <person name="Alfaro M."/>
            <person name="Sun H."/>
            <person name="Tritt A."/>
            <person name="Yoshinaga Y."/>
            <person name="Zwiers L.-H."/>
            <person name="Turgeon B."/>
            <person name="Goodwin S."/>
            <person name="Spatafora J."/>
            <person name="Crous P."/>
            <person name="Grigoriev I."/>
        </authorList>
    </citation>
    <scope>NUCLEOTIDE SEQUENCE</scope>
    <source>
        <strain evidence="1">CBS 207.26</strain>
    </source>
</reference>
<protein>
    <submittedName>
        <fullName evidence="1">Uncharacterized protein</fullName>
    </submittedName>
</protein>
<sequence length="153" mass="17218">MADASRVPLSHLLQARCTNCITLLAFILIYHTNTPYTTTDESQQPDEALPGQTDAVLSAVRRRPDRTWQAYRSGMHSSTQLLPHRIVRACDASSPSPAALRQIPQRSRRQRQCCPMTSPMSCGRELSTCSSMPESGRCLQDMRCHRDMETPRT</sequence>
<keyword evidence="2" id="KW-1185">Reference proteome</keyword>
<evidence type="ECO:0000313" key="1">
    <source>
        <dbReference type="EMBL" id="KAF2181351.1"/>
    </source>
</evidence>
<name>A0A6A6DPE4_9PEZI</name>